<gene>
    <name evidence="1" type="ORF">BDN72DRAFT_907012</name>
</gene>
<dbReference type="Proteomes" id="UP000308600">
    <property type="component" value="Unassembled WGS sequence"/>
</dbReference>
<protein>
    <submittedName>
        <fullName evidence="1">Uncharacterized protein</fullName>
    </submittedName>
</protein>
<organism evidence="1 2">
    <name type="scientific">Pluteus cervinus</name>
    <dbReference type="NCBI Taxonomy" id="181527"/>
    <lineage>
        <taxon>Eukaryota</taxon>
        <taxon>Fungi</taxon>
        <taxon>Dikarya</taxon>
        <taxon>Basidiomycota</taxon>
        <taxon>Agaricomycotina</taxon>
        <taxon>Agaricomycetes</taxon>
        <taxon>Agaricomycetidae</taxon>
        <taxon>Agaricales</taxon>
        <taxon>Pluteineae</taxon>
        <taxon>Pluteaceae</taxon>
        <taxon>Pluteus</taxon>
    </lineage>
</organism>
<evidence type="ECO:0000313" key="1">
    <source>
        <dbReference type="EMBL" id="TFK58165.1"/>
    </source>
</evidence>
<accession>A0ACD2ZXN4</accession>
<keyword evidence="2" id="KW-1185">Reference proteome</keyword>
<name>A0ACD2ZXN4_9AGAR</name>
<sequence length="110" mass="11700">MTSVLLPCILFATPLASVSFPCFPLGTLLQLAESVEVFGESVAKQVQHSNSVSFPGEIPPSWSNVALLPQVGASALSAILCDTRSTFYVSDPISQFCYAKLFSPSIQTNS</sequence>
<proteinExistence type="predicted"/>
<dbReference type="EMBL" id="ML209582">
    <property type="protein sequence ID" value="TFK58165.1"/>
    <property type="molecule type" value="Genomic_DNA"/>
</dbReference>
<reference evidence="1 2" key="1">
    <citation type="journal article" date="2019" name="Nat. Ecol. Evol.">
        <title>Megaphylogeny resolves global patterns of mushroom evolution.</title>
        <authorList>
            <person name="Varga T."/>
            <person name="Krizsan K."/>
            <person name="Foldi C."/>
            <person name="Dima B."/>
            <person name="Sanchez-Garcia M."/>
            <person name="Sanchez-Ramirez S."/>
            <person name="Szollosi G.J."/>
            <person name="Szarkandi J.G."/>
            <person name="Papp V."/>
            <person name="Albert L."/>
            <person name="Andreopoulos W."/>
            <person name="Angelini C."/>
            <person name="Antonin V."/>
            <person name="Barry K.W."/>
            <person name="Bougher N.L."/>
            <person name="Buchanan P."/>
            <person name="Buyck B."/>
            <person name="Bense V."/>
            <person name="Catcheside P."/>
            <person name="Chovatia M."/>
            <person name="Cooper J."/>
            <person name="Damon W."/>
            <person name="Desjardin D."/>
            <person name="Finy P."/>
            <person name="Geml J."/>
            <person name="Haridas S."/>
            <person name="Hughes K."/>
            <person name="Justo A."/>
            <person name="Karasinski D."/>
            <person name="Kautmanova I."/>
            <person name="Kiss B."/>
            <person name="Kocsube S."/>
            <person name="Kotiranta H."/>
            <person name="LaButti K.M."/>
            <person name="Lechner B.E."/>
            <person name="Liimatainen K."/>
            <person name="Lipzen A."/>
            <person name="Lukacs Z."/>
            <person name="Mihaltcheva S."/>
            <person name="Morgado L.N."/>
            <person name="Niskanen T."/>
            <person name="Noordeloos M.E."/>
            <person name="Ohm R.A."/>
            <person name="Ortiz-Santana B."/>
            <person name="Ovrebo C."/>
            <person name="Racz N."/>
            <person name="Riley R."/>
            <person name="Savchenko A."/>
            <person name="Shiryaev A."/>
            <person name="Soop K."/>
            <person name="Spirin V."/>
            <person name="Szebenyi C."/>
            <person name="Tomsovsky M."/>
            <person name="Tulloss R.E."/>
            <person name="Uehling J."/>
            <person name="Grigoriev I.V."/>
            <person name="Vagvolgyi C."/>
            <person name="Papp T."/>
            <person name="Martin F.M."/>
            <person name="Miettinen O."/>
            <person name="Hibbett D.S."/>
            <person name="Nagy L.G."/>
        </authorList>
    </citation>
    <scope>NUCLEOTIDE SEQUENCE [LARGE SCALE GENOMIC DNA]</scope>
    <source>
        <strain evidence="1 2">NL-1719</strain>
    </source>
</reference>
<evidence type="ECO:0000313" key="2">
    <source>
        <dbReference type="Proteomes" id="UP000308600"/>
    </source>
</evidence>